<dbReference type="Proteomes" id="UP001304300">
    <property type="component" value="Chromosome"/>
</dbReference>
<dbReference type="EMBL" id="CP136920">
    <property type="protein sequence ID" value="WOO41411.1"/>
    <property type="molecule type" value="Genomic_DNA"/>
</dbReference>
<reference evidence="1 2" key="1">
    <citation type="submission" date="2023-10" db="EMBL/GenBank/DDBJ databases">
        <title>Rubellicoccus peritrichatus gen. nov., sp. nov., isolated from an algae of coral reef tank.</title>
        <authorList>
            <person name="Luo J."/>
        </authorList>
    </citation>
    <scope>NUCLEOTIDE SEQUENCE [LARGE SCALE GENOMIC DNA]</scope>
    <source>
        <strain evidence="1 2">CR14</strain>
    </source>
</reference>
<dbReference type="InterPro" id="IPR020103">
    <property type="entry name" value="PsdUridine_synth_cat_dom_sf"/>
</dbReference>
<gene>
    <name evidence="1" type="ORF">RZN69_22555</name>
</gene>
<protein>
    <recommendedName>
        <fullName evidence="3">Pseudouridine synthase RsuA/RluA-like domain-containing protein</fullName>
    </recommendedName>
</protein>
<dbReference type="GO" id="GO:0009982">
    <property type="term" value="F:pseudouridine synthase activity"/>
    <property type="evidence" value="ECO:0007669"/>
    <property type="project" value="InterPro"/>
</dbReference>
<evidence type="ECO:0008006" key="3">
    <source>
        <dbReference type="Google" id="ProtNLM"/>
    </source>
</evidence>
<dbReference type="GO" id="GO:0001522">
    <property type="term" value="P:pseudouridine synthesis"/>
    <property type="evidence" value="ECO:0007669"/>
    <property type="project" value="InterPro"/>
</dbReference>
<dbReference type="SUPFAM" id="SSF55120">
    <property type="entry name" value="Pseudouridine synthase"/>
    <property type="match status" value="1"/>
</dbReference>
<name>A0AAQ3L9N8_9BACT</name>
<dbReference type="GO" id="GO:0003723">
    <property type="term" value="F:RNA binding"/>
    <property type="evidence" value="ECO:0007669"/>
    <property type="project" value="InterPro"/>
</dbReference>
<evidence type="ECO:0000313" key="1">
    <source>
        <dbReference type="EMBL" id="WOO41411.1"/>
    </source>
</evidence>
<evidence type="ECO:0000313" key="2">
    <source>
        <dbReference type="Proteomes" id="UP001304300"/>
    </source>
</evidence>
<keyword evidence="2" id="KW-1185">Reference proteome</keyword>
<accession>A0AAQ3L9N8</accession>
<dbReference type="RefSeq" id="WP_317833895.1">
    <property type="nucleotide sequence ID" value="NZ_CP136920.1"/>
</dbReference>
<organism evidence="1 2">
    <name type="scientific">Rubellicoccus peritrichatus</name>
    <dbReference type="NCBI Taxonomy" id="3080537"/>
    <lineage>
        <taxon>Bacteria</taxon>
        <taxon>Pseudomonadati</taxon>
        <taxon>Verrucomicrobiota</taxon>
        <taxon>Opitutia</taxon>
        <taxon>Puniceicoccales</taxon>
        <taxon>Cerasicoccaceae</taxon>
        <taxon>Rubellicoccus</taxon>
    </lineage>
</organism>
<dbReference type="GO" id="GO:0006396">
    <property type="term" value="P:RNA processing"/>
    <property type="evidence" value="ECO:0007669"/>
    <property type="project" value="UniProtKB-ARBA"/>
</dbReference>
<dbReference type="Gene3D" id="3.30.2350.10">
    <property type="entry name" value="Pseudouridine synthase"/>
    <property type="match status" value="1"/>
</dbReference>
<dbReference type="GO" id="GO:0140098">
    <property type="term" value="F:catalytic activity, acting on RNA"/>
    <property type="evidence" value="ECO:0007669"/>
    <property type="project" value="UniProtKB-ARBA"/>
</dbReference>
<dbReference type="AlphaFoldDB" id="A0AAQ3L9N8"/>
<sequence length="259" mass="28502">MANSVSKDAVGFPPPLLGEQPFRLPILERGDGWVALEKPIGPLIDAHPLYPDAKSIVEGIRVQASAGKPELERLELGKVAAIYFLEPEVHGIAMLASNHSAREHLRNAFGSMQFEFEFEMLGKAPHGATDLVCEAPLGYYSKAGRMVISKRHGKKSKTQFLRVGDCGSVSRWLARTAYPRPQQIQLHAREVGLEIAGDVALAHEPEVAASGWADRRLEQLGLCMRLKSIQFPFDGQSISVNAPTPKLWRSFLRRMGAAD</sequence>
<proteinExistence type="predicted"/>